<dbReference type="PANTHER" id="PTHR19353">
    <property type="entry name" value="FATTY ACID DESATURASE 2"/>
    <property type="match status" value="1"/>
</dbReference>
<proteinExistence type="predicted"/>
<dbReference type="GO" id="GO:0016020">
    <property type="term" value="C:membrane"/>
    <property type="evidence" value="ECO:0007669"/>
    <property type="project" value="TreeGrafter"/>
</dbReference>
<dbReference type="CDD" id="cd03506">
    <property type="entry name" value="Delta6-FADS-like"/>
    <property type="match status" value="1"/>
</dbReference>
<dbReference type="OrthoDB" id="104711at2"/>
<evidence type="ECO:0000313" key="4">
    <source>
        <dbReference type="Proteomes" id="UP000007463"/>
    </source>
</evidence>
<keyword evidence="1" id="KW-0812">Transmembrane</keyword>
<keyword evidence="3" id="KW-0560">Oxidoreductase</keyword>
<feature type="transmembrane region" description="Helical" evidence="1">
    <location>
        <begin position="237"/>
        <end position="258"/>
    </location>
</feature>
<sequence length="369" mass="42506">MSEIGSVKWKKNDMAHFFPTLKKRVDGYFSENKIKKQGNRKLYLKATILLSVYLTPFILLLTLPFSNGMQLILWSIMGFALAGIGMSVMHDANHGAFSKNKTLNYIMGHSLNLLGGSVCNWKMQHNVLHHTYTNIADMDEDIDDKLMMRFCPHSERKGYHRFQFIYVVFFYSILTLYWVTLKDFVQFIQYRKHKAFCEEKKSNVRKFIQIISLKAVYFFIILYLPIGIIGLPLGTTIAGFIIMQAIAGFILALVFQLAHTVEGTSHPLPNEEGIIENDWAIHQLQTTANFSRKSKLVSWYVGGLNFQVEHHLFPYISHVHYPEIAHIVKETAEEFGVPYLENRTFMDAVSSHFAFLYQLGKPNPMTAQS</sequence>
<dbReference type="Proteomes" id="UP000007463">
    <property type="component" value="Chromosome"/>
</dbReference>
<dbReference type="PIRSF" id="PIRSF015921">
    <property type="entry name" value="FA_sphinglp_des"/>
    <property type="match status" value="1"/>
</dbReference>
<evidence type="ECO:0000256" key="1">
    <source>
        <dbReference type="SAM" id="Phobius"/>
    </source>
</evidence>
<dbReference type="KEGG" id="fte:Fluta_0285"/>
<dbReference type="HOGENOM" id="CLU_030320_0_0_10"/>
<dbReference type="PANTHER" id="PTHR19353:SF19">
    <property type="entry name" value="DELTA(5) FATTY ACID DESATURASE C-RELATED"/>
    <property type="match status" value="1"/>
</dbReference>
<dbReference type="EMBL" id="CP002542">
    <property type="protein sequence ID" value="AEA42294.1"/>
    <property type="molecule type" value="Genomic_DNA"/>
</dbReference>
<keyword evidence="1" id="KW-1133">Transmembrane helix</keyword>
<protein>
    <submittedName>
        <fullName evidence="3">Linoleoyl-CoA desaturase</fullName>
        <ecNumber evidence="3">1.14.19.3</ecNumber>
    </submittedName>
</protein>
<feature type="transmembrane region" description="Helical" evidence="1">
    <location>
        <begin position="206"/>
        <end position="231"/>
    </location>
</feature>
<dbReference type="eggNOG" id="COG3239">
    <property type="taxonomic scope" value="Bacteria"/>
</dbReference>
<evidence type="ECO:0000259" key="2">
    <source>
        <dbReference type="Pfam" id="PF00487"/>
    </source>
</evidence>
<dbReference type="InterPro" id="IPR012171">
    <property type="entry name" value="Fatty_acid_desaturase"/>
</dbReference>
<organism evidence="3 4">
    <name type="scientific">Fluviicola taffensis (strain DSM 16823 / NCIMB 13979 / RW262)</name>
    <dbReference type="NCBI Taxonomy" id="755732"/>
    <lineage>
        <taxon>Bacteria</taxon>
        <taxon>Pseudomonadati</taxon>
        <taxon>Bacteroidota</taxon>
        <taxon>Flavobacteriia</taxon>
        <taxon>Flavobacteriales</taxon>
        <taxon>Crocinitomicaceae</taxon>
        <taxon>Fluviicola</taxon>
    </lineage>
</organism>
<dbReference type="EC" id="1.14.19.3" evidence="3"/>
<feature type="domain" description="Fatty acid desaturase" evidence="2">
    <location>
        <begin position="71"/>
        <end position="341"/>
    </location>
</feature>
<dbReference type="Pfam" id="PF00487">
    <property type="entry name" value="FA_desaturase"/>
    <property type="match status" value="1"/>
</dbReference>
<dbReference type="GO" id="GO:0016213">
    <property type="term" value="F:acyl-CoA 6-desaturase activity"/>
    <property type="evidence" value="ECO:0007669"/>
    <property type="project" value="UniProtKB-EC"/>
</dbReference>
<accession>F2ICR7</accession>
<feature type="transmembrane region" description="Helical" evidence="1">
    <location>
        <begin position="164"/>
        <end position="185"/>
    </location>
</feature>
<dbReference type="RefSeq" id="WP_013685068.1">
    <property type="nucleotide sequence ID" value="NC_015321.1"/>
</dbReference>
<dbReference type="GO" id="GO:0008610">
    <property type="term" value="P:lipid biosynthetic process"/>
    <property type="evidence" value="ECO:0007669"/>
    <property type="project" value="UniProtKB-ARBA"/>
</dbReference>
<reference evidence="3 4" key="1">
    <citation type="journal article" date="2011" name="Stand. Genomic Sci.">
        <title>Complete genome sequence of the gliding freshwater bacterium Fluviicola taffensis type strain (RW262).</title>
        <authorList>
            <person name="Woyke T."/>
            <person name="Chertkov O."/>
            <person name="Lapidus A."/>
            <person name="Nolan M."/>
            <person name="Lucas S."/>
            <person name="Del Rio T.G."/>
            <person name="Tice H."/>
            <person name="Cheng J.F."/>
            <person name="Tapia R."/>
            <person name="Han C."/>
            <person name="Goodwin L."/>
            <person name="Pitluck S."/>
            <person name="Liolios K."/>
            <person name="Pagani I."/>
            <person name="Ivanova N."/>
            <person name="Huntemann M."/>
            <person name="Mavromatis K."/>
            <person name="Mikhailova N."/>
            <person name="Pati A."/>
            <person name="Chen A."/>
            <person name="Palaniappan K."/>
            <person name="Land M."/>
            <person name="Hauser L."/>
            <person name="Brambilla E.M."/>
            <person name="Rohde M."/>
            <person name="Mwirichia R."/>
            <person name="Sikorski J."/>
            <person name="Tindall B.J."/>
            <person name="Goker M."/>
            <person name="Bristow J."/>
            <person name="Eisen J.A."/>
            <person name="Markowitz V."/>
            <person name="Hugenholtz P."/>
            <person name="Klenk H.P."/>
            <person name="Kyrpides N.C."/>
        </authorList>
    </citation>
    <scope>NUCLEOTIDE SEQUENCE [LARGE SCALE GENOMIC DNA]</scope>
    <source>
        <strain evidence="4">DSM 16823 / RW262 / RW262</strain>
    </source>
</reference>
<dbReference type="AlphaFoldDB" id="F2ICR7"/>
<dbReference type="STRING" id="755732.Fluta_0285"/>
<feature type="transmembrane region" description="Helical" evidence="1">
    <location>
        <begin position="71"/>
        <end position="90"/>
    </location>
</feature>
<reference evidence="4" key="2">
    <citation type="submission" date="2011-02" db="EMBL/GenBank/DDBJ databases">
        <title>The complete genome of Fluviicola taffensis DSM 16823.</title>
        <authorList>
            <consortium name="US DOE Joint Genome Institute (JGI-PGF)"/>
            <person name="Lucas S."/>
            <person name="Copeland A."/>
            <person name="Lapidus A."/>
            <person name="Bruce D."/>
            <person name="Goodwin L."/>
            <person name="Pitluck S."/>
            <person name="Kyrpides N."/>
            <person name="Mavromatis K."/>
            <person name="Ivanova N."/>
            <person name="Mikhailova N."/>
            <person name="Pagani I."/>
            <person name="Chertkov O."/>
            <person name="Detter J.C."/>
            <person name="Han C."/>
            <person name="Tapia R."/>
            <person name="Land M."/>
            <person name="Hauser L."/>
            <person name="Markowitz V."/>
            <person name="Cheng J.-F."/>
            <person name="Hugenholtz P."/>
            <person name="Woyke T."/>
            <person name="Wu D."/>
            <person name="Tindall B."/>
            <person name="Pomrenke H.G."/>
            <person name="Brambilla E."/>
            <person name="Klenk H.-P."/>
            <person name="Eisen J.A."/>
        </authorList>
    </citation>
    <scope>NUCLEOTIDE SEQUENCE [LARGE SCALE GENOMIC DNA]</scope>
    <source>
        <strain evidence="4">DSM 16823 / RW262 / RW262</strain>
    </source>
</reference>
<feature type="transmembrane region" description="Helical" evidence="1">
    <location>
        <begin position="42"/>
        <end position="65"/>
    </location>
</feature>
<gene>
    <name evidence="3" type="ordered locus">Fluta_0285</name>
</gene>
<dbReference type="InterPro" id="IPR005804">
    <property type="entry name" value="FA_desaturase_dom"/>
</dbReference>
<keyword evidence="1" id="KW-0472">Membrane</keyword>
<feature type="transmembrane region" description="Helical" evidence="1">
    <location>
        <begin position="102"/>
        <end position="123"/>
    </location>
</feature>
<evidence type="ECO:0000313" key="3">
    <source>
        <dbReference type="EMBL" id="AEA42294.1"/>
    </source>
</evidence>
<keyword evidence="4" id="KW-1185">Reference proteome</keyword>
<name>F2ICR7_FLUTR</name>